<reference evidence="4" key="1">
    <citation type="journal article" date="2023" name="G3 (Bethesda)">
        <title>Whole genome assembly and annotation of the endangered Caribbean coral Acropora cervicornis.</title>
        <authorList>
            <person name="Selwyn J.D."/>
            <person name="Vollmer S.V."/>
        </authorList>
    </citation>
    <scope>NUCLEOTIDE SEQUENCE</scope>
    <source>
        <strain evidence="4">K2</strain>
    </source>
</reference>
<evidence type="ECO:0000313" key="5">
    <source>
        <dbReference type="Proteomes" id="UP001249851"/>
    </source>
</evidence>
<keyword evidence="2" id="KW-0812">Transmembrane</keyword>
<dbReference type="EMBL" id="JARQWQ010000069">
    <property type="protein sequence ID" value="KAK2554555.1"/>
    <property type="molecule type" value="Genomic_DNA"/>
</dbReference>
<feature type="region of interest" description="Disordered" evidence="1">
    <location>
        <begin position="33"/>
        <end position="78"/>
    </location>
</feature>
<proteinExistence type="predicted"/>
<dbReference type="AlphaFoldDB" id="A0AAD9UYS6"/>
<feature type="compositionally biased region" description="Polar residues" evidence="1">
    <location>
        <begin position="55"/>
        <end position="64"/>
    </location>
</feature>
<keyword evidence="3" id="KW-0732">Signal</keyword>
<gene>
    <name evidence="4" type="ORF">P5673_024015</name>
</gene>
<reference evidence="4" key="2">
    <citation type="journal article" date="2023" name="Science">
        <title>Genomic signatures of disease resistance in endangered staghorn corals.</title>
        <authorList>
            <person name="Vollmer S.V."/>
            <person name="Selwyn J.D."/>
            <person name="Despard B.A."/>
            <person name="Roesel C.L."/>
        </authorList>
    </citation>
    <scope>NUCLEOTIDE SEQUENCE</scope>
    <source>
        <strain evidence="4">K2</strain>
    </source>
</reference>
<dbReference type="Proteomes" id="UP001249851">
    <property type="component" value="Unassembled WGS sequence"/>
</dbReference>
<feature type="compositionally biased region" description="Basic and acidic residues" evidence="1">
    <location>
        <begin position="515"/>
        <end position="527"/>
    </location>
</feature>
<sequence length="527" mass="56898">MDVHRHKGTKMTQGIALVLQVLIFLKGAGSSSTTIAVSSSEPRTSSSLSMASSSRIHTSGVDQASSRPASASSSESVSVTSSPISTSSYTALASPSASPSTSVQGAISTATATGQSMTVSTPSLDSATSSTLQPSSSSVFLPSSAPSTVEGPVKPVFVRISFSMLWSRFCSLTSLFTESLSQVLIAVKDGRWRYLSASKIKLINRDEKCDNRSHFDQEAVLKFYISYSEKYYGQNDTDKERTEEAYKILDSYWKGDTIVLLDRLFADKVTKVERCEGLADEHKAKCTVTDKYTEAERVGIGIGVGFAVIVLVLVVIKVIKRCQTTDNGRAKPGDTNRVVIVHEEDRLQGSSTSITNQDHPSAELEEIEIHKLPPDTEEPVAVVKGQDEMPLLSAVSDFQEGQKVDGNKPDEETTEGVPGEDPAEKNSDDPTNLDAETPSNPEEEGTGERRPTFTSSMTIVVTPDAKSTPTEYEFPAQDDDDAKSSPGATKPDLSQLRSSDDDPNQGFINPAFESQTDKPDLDEETKF</sequence>
<protein>
    <submittedName>
        <fullName evidence="4">Uncharacterized protein</fullName>
    </submittedName>
</protein>
<evidence type="ECO:0000256" key="3">
    <source>
        <dbReference type="SAM" id="SignalP"/>
    </source>
</evidence>
<accession>A0AAD9UYS6</accession>
<keyword evidence="2" id="KW-0472">Membrane</keyword>
<feature type="compositionally biased region" description="Low complexity" evidence="1">
    <location>
        <begin position="33"/>
        <end position="54"/>
    </location>
</feature>
<keyword evidence="5" id="KW-1185">Reference proteome</keyword>
<evidence type="ECO:0000313" key="4">
    <source>
        <dbReference type="EMBL" id="KAK2554555.1"/>
    </source>
</evidence>
<evidence type="ECO:0000256" key="1">
    <source>
        <dbReference type="SAM" id="MobiDB-lite"/>
    </source>
</evidence>
<feature type="region of interest" description="Disordered" evidence="1">
    <location>
        <begin position="395"/>
        <end position="527"/>
    </location>
</feature>
<comment type="caution">
    <text evidence="4">The sequence shown here is derived from an EMBL/GenBank/DDBJ whole genome shotgun (WGS) entry which is preliminary data.</text>
</comment>
<name>A0AAD9UYS6_ACRCE</name>
<keyword evidence="2" id="KW-1133">Transmembrane helix</keyword>
<feature type="compositionally biased region" description="Basic and acidic residues" evidence="1">
    <location>
        <begin position="400"/>
        <end position="411"/>
    </location>
</feature>
<feature type="transmembrane region" description="Helical" evidence="2">
    <location>
        <begin position="298"/>
        <end position="319"/>
    </location>
</feature>
<feature type="signal peptide" evidence="3">
    <location>
        <begin position="1"/>
        <end position="30"/>
    </location>
</feature>
<feature type="compositionally biased region" description="Polar residues" evidence="1">
    <location>
        <begin position="452"/>
        <end position="470"/>
    </location>
</feature>
<feature type="compositionally biased region" description="Low complexity" evidence="1">
    <location>
        <begin position="65"/>
        <end position="78"/>
    </location>
</feature>
<feature type="chain" id="PRO_5041978343" evidence="3">
    <location>
        <begin position="31"/>
        <end position="527"/>
    </location>
</feature>
<organism evidence="4 5">
    <name type="scientific">Acropora cervicornis</name>
    <name type="common">Staghorn coral</name>
    <dbReference type="NCBI Taxonomy" id="6130"/>
    <lineage>
        <taxon>Eukaryota</taxon>
        <taxon>Metazoa</taxon>
        <taxon>Cnidaria</taxon>
        <taxon>Anthozoa</taxon>
        <taxon>Hexacorallia</taxon>
        <taxon>Scleractinia</taxon>
        <taxon>Astrocoeniina</taxon>
        <taxon>Acroporidae</taxon>
        <taxon>Acropora</taxon>
    </lineage>
</organism>
<evidence type="ECO:0000256" key="2">
    <source>
        <dbReference type="SAM" id="Phobius"/>
    </source>
</evidence>